<evidence type="ECO:0000259" key="2">
    <source>
        <dbReference type="PROSITE" id="PS51084"/>
    </source>
</evidence>
<dbReference type="Proteomes" id="UP001230220">
    <property type="component" value="Unassembled WGS sequence"/>
</dbReference>
<feature type="short sequence motif" description="Histidine triad motif" evidence="1">
    <location>
        <begin position="95"/>
        <end position="99"/>
    </location>
</feature>
<evidence type="ECO:0000313" key="4">
    <source>
        <dbReference type="Proteomes" id="UP001230220"/>
    </source>
</evidence>
<dbReference type="PROSITE" id="PS51084">
    <property type="entry name" value="HIT_2"/>
    <property type="match status" value="1"/>
</dbReference>
<dbReference type="PROSITE" id="PS00892">
    <property type="entry name" value="HIT_1"/>
    <property type="match status" value="1"/>
</dbReference>
<sequence length="131" mass="15128">MCIFCKIVNNEIPSYKIYEDDHVLAFLDLSQVTKGHTLVIPKKHYGNYLECDKEDLCRVNEVAQKIGNDLMKKLNCSGMNILSNINEVAGQSVFHFHMHVIPRYSETDDCVIEFKESPKQDLDKLHELLTK</sequence>
<accession>A0ABU0DXM9</accession>
<dbReference type="SUPFAM" id="SSF54197">
    <property type="entry name" value="HIT-like"/>
    <property type="match status" value="1"/>
</dbReference>
<dbReference type="InterPro" id="IPR001310">
    <property type="entry name" value="Histidine_triad_HIT"/>
</dbReference>
<feature type="domain" description="HIT" evidence="2">
    <location>
        <begin position="3"/>
        <end position="112"/>
    </location>
</feature>
<dbReference type="EMBL" id="JAUSUR010000001">
    <property type="protein sequence ID" value="MDQ0359295.1"/>
    <property type="molecule type" value="Genomic_DNA"/>
</dbReference>
<evidence type="ECO:0000313" key="3">
    <source>
        <dbReference type="EMBL" id="MDQ0359295.1"/>
    </source>
</evidence>
<dbReference type="RefSeq" id="WP_307404296.1">
    <property type="nucleotide sequence ID" value="NZ_JAUSUR010000001.1"/>
</dbReference>
<reference evidence="3 4" key="1">
    <citation type="submission" date="2023-07" db="EMBL/GenBank/DDBJ databases">
        <title>Genomic Encyclopedia of Type Strains, Phase IV (KMG-IV): sequencing the most valuable type-strain genomes for metagenomic binning, comparative biology and taxonomic classification.</title>
        <authorList>
            <person name="Goeker M."/>
        </authorList>
    </citation>
    <scope>NUCLEOTIDE SEQUENCE [LARGE SCALE GENOMIC DNA]</scope>
    <source>
        <strain evidence="3 4">DSM 16784</strain>
    </source>
</reference>
<dbReference type="InterPro" id="IPR036265">
    <property type="entry name" value="HIT-like_sf"/>
</dbReference>
<dbReference type="Gene3D" id="3.30.428.10">
    <property type="entry name" value="HIT-like"/>
    <property type="match status" value="1"/>
</dbReference>
<keyword evidence="4" id="KW-1185">Reference proteome</keyword>
<gene>
    <name evidence="3" type="ORF">J2S15_000026</name>
</gene>
<dbReference type="InterPro" id="IPR011146">
    <property type="entry name" value="HIT-like"/>
</dbReference>
<dbReference type="InterPro" id="IPR019808">
    <property type="entry name" value="Histidine_triad_CS"/>
</dbReference>
<proteinExistence type="predicted"/>
<organism evidence="3 4">
    <name type="scientific">Breznakia pachnodae</name>
    <dbReference type="NCBI Taxonomy" id="265178"/>
    <lineage>
        <taxon>Bacteria</taxon>
        <taxon>Bacillati</taxon>
        <taxon>Bacillota</taxon>
        <taxon>Erysipelotrichia</taxon>
        <taxon>Erysipelotrichales</taxon>
        <taxon>Erysipelotrichaceae</taxon>
        <taxon>Breznakia</taxon>
    </lineage>
</organism>
<evidence type="ECO:0000256" key="1">
    <source>
        <dbReference type="PROSITE-ProRule" id="PRU00464"/>
    </source>
</evidence>
<dbReference type="PANTHER" id="PTHR46648:SF1">
    <property type="entry name" value="ADENOSINE 5'-MONOPHOSPHORAMIDASE HNT1"/>
    <property type="match status" value="1"/>
</dbReference>
<dbReference type="CDD" id="cd01277">
    <property type="entry name" value="HINT_subgroup"/>
    <property type="match status" value="1"/>
</dbReference>
<dbReference type="PRINTS" id="PR00332">
    <property type="entry name" value="HISTRIAD"/>
</dbReference>
<dbReference type="InterPro" id="IPR039384">
    <property type="entry name" value="HINT"/>
</dbReference>
<protein>
    <submittedName>
        <fullName evidence="3">Histidine triad (HIT) family protein</fullName>
    </submittedName>
</protein>
<name>A0ABU0DXM9_9FIRM</name>
<comment type="caution">
    <text evidence="3">The sequence shown here is derived from an EMBL/GenBank/DDBJ whole genome shotgun (WGS) entry which is preliminary data.</text>
</comment>
<dbReference type="Pfam" id="PF01230">
    <property type="entry name" value="HIT"/>
    <property type="match status" value="1"/>
</dbReference>
<dbReference type="PANTHER" id="PTHR46648">
    <property type="entry name" value="HIT FAMILY PROTEIN 1"/>
    <property type="match status" value="1"/>
</dbReference>